<evidence type="ECO:0000313" key="2">
    <source>
        <dbReference type="EMBL" id="GBO25838.1"/>
    </source>
</evidence>
<evidence type="ECO:0000313" key="3">
    <source>
        <dbReference type="Proteomes" id="UP000499080"/>
    </source>
</evidence>
<name>A0A4Y2VN47_ARAVE</name>
<organism evidence="2 3">
    <name type="scientific">Araneus ventricosus</name>
    <name type="common">Orbweaver spider</name>
    <name type="synonym">Epeira ventricosa</name>
    <dbReference type="NCBI Taxonomy" id="182803"/>
    <lineage>
        <taxon>Eukaryota</taxon>
        <taxon>Metazoa</taxon>
        <taxon>Ecdysozoa</taxon>
        <taxon>Arthropoda</taxon>
        <taxon>Chelicerata</taxon>
        <taxon>Arachnida</taxon>
        <taxon>Araneae</taxon>
        <taxon>Araneomorphae</taxon>
        <taxon>Entelegynae</taxon>
        <taxon>Araneoidea</taxon>
        <taxon>Araneidae</taxon>
        <taxon>Araneus</taxon>
    </lineage>
</organism>
<dbReference type="Proteomes" id="UP000499080">
    <property type="component" value="Unassembled WGS sequence"/>
</dbReference>
<dbReference type="Gene3D" id="6.10.250.370">
    <property type="match status" value="1"/>
</dbReference>
<protein>
    <submittedName>
        <fullName evidence="2">Uncharacterized protein</fullName>
    </submittedName>
</protein>
<dbReference type="AlphaFoldDB" id="A0A4Y2VN47"/>
<dbReference type="OrthoDB" id="6451226at2759"/>
<comment type="caution">
    <text evidence="2">The sequence shown here is derived from an EMBL/GenBank/DDBJ whole genome shotgun (WGS) entry which is preliminary data.</text>
</comment>
<dbReference type="EMBL" id="BGPR01048823">
    <property type="protein sequence ID" value="GBO25838.1"/>
    <property type="molecule type" value="Genomic_DNA"/>
</dbReference>
<feature type="coiled-coil region" evidence="1">
    <location>
        <begin position="427"/>
        <end position="501"/>
    </location>
</feature>
<evidence type="ECO:0000256" key="1">
    <source>
        <dbReference type="SAM" id="Coils"/>
    </source>
</evidence>
<reference evidence="2 3" key="1">
    <citation type="journal article" date="2019" name="Sci. Rep.">
        <title>Orb-weaving spider Araneus ventricosus genome elucidates the spidroin gene catalogue.</title>
        <authorList>
            <person name="Kono N."/>
            <person name="Nakamura H."/>
            <person name="Ohtoshi R."/>
            <person name="Moran D.A.P."/>
            <person name="Shinohara A."/>
            <person name="Yoshida Y."/>
            <person name="Fujiwara M."/>
            <person name="Mori M."/>
            <person name="Tomita M."/>
            <person name="Arakawa K."/>
        </authorList>
    </citation>
    <scope>NUCLEOTIDE SEQUENCE [LARGE SCALE GENOMIC DNA]</scope>
</reference>
<keyword evidence="3" id="KW-1185">Reference proteome</keyword>
<sequence length="530" mass="62035">MDETTLDEFYNNHAPKRHGLNKLRDCVFCFGKHPLTKGLRRENVAHKIECLKKFVDDTRIRTNDVEEMPCDATIPLCDDACRKFRPYPRDMRGRIKDRLSEYVGFYDSVFEKPDMWRVPNGVKLNARYGLGNDVYAIVQKYLQEDLTWYHIMLKHDGFETFVREMSKIRDKFVVLPYWCLCDGLKDANGRPHTHRHMIVAFDKTGGFDKVWKEKVMYDLPHEKGAKIKRTKEIKNAFHLIRTIVYVSRPRASCNRGIPDGDVDLKKSLSHFCINRPVYRHAVAFLSTLFPGGIEELLSEQNKNKNVVTWEKFAMKVRDGLSRYTKWAVPIGKTKWKFQNCVIPVEKQYEPTDEETDFYVYMYGDKKLYFKVNPSLLDLTMDEWHAYQASKGNTFQSIREELYVLSPKQQNKMKQIKQMEEMMKDRIKARWETKYSELQAEHVTLESKYSELQAKHVTLESKHLALEKQLILVEKERDALKNELADLKIEVLKAELSATKAELSAKTTAYEAKLAAAEVKIVKLQSMLTIL</sequence>
<gene>
    <name evidence="2" type="ORF">AVEN_65616_1</name>
</gene>
<proteinExistence type="predicted"/>
<keyword evidence="1" id="KW-0175">Coiled coil</keyword>
<accession>A0A4Y2VN47</accession>